<gene>
    <name evidence="1" type="ORF">T265_05844</name>
</gene>
<keyword evidence="2" id="KW-1185">Reference proteome</keyword>
<dbReference type="GO" id="GO:0046912">
    <property type="term" value="F:acyltransferase activity, acyl groups converted into alkyl on transfer"/>
    <property type="evidence" value="ECO:0007669"/>
    <property type="project" value="InterPro"/>
</dbReference>
<dbReference type="AlphaFoldDB" id="A0A074ZJ46"/>
<dbReference type="GO" id="GO:0005759">
    <property type="term" value="C:mitochondrial matrix"/>
    <property type="evidence" value="ECO:0007669"/>
    <property type="project" value="TreeGrafter"/>
</dbReference>
<dbReference type="InterPro" id="IPR016142">
    <property type="entry name" value="Citrate_synth-like_lrg_a-sub"/>
</dbReference>
<dbReference type="STRING" id="6198.A0A074ZJ46"/>
<dbReference type="EMBL" id="KL596733">
    <property type="protein sequence ID" value="KER27011.1"/>
    <property type="molecule type" value="Genomic_DNA"/>
</dbReference>
<dbReference type="PANTHER" id="PTHR11739">
    <property type="entry name" value="CITRATE SYNTHASE"/>
    <property type="match status" value="1"/>
</dbReference>
<accession>A0A074ZJ46</accession>
<evidence type="ECO:0000313" key="2">
    <source>
        <dbReference type="Proteomes" id="UP000054324"/>
    </source>
</evidence>
<organism evidence="1 2">
    <name type="scientific">Opisthorchis viverrini</name>
    <name type="common">Southeast Asian liver fluke</name>
    <dbReference type="NCBI Taxonomy" id="6198"/>
    <lineage>
        <taxon>Eukaryota</taxon>
        <taxon>Metazoa</taxon>
        <taxon>Spiralia</taxon>
        <taxon>Lophotrochozoa</taxon>
        <taxon>Platyhelminthes</taxon>
        <taxon>Trematoda</taxon>
        <taxon>Digenea</taxon>
        <taxon>Opisthorchiida</taxon>
        <taxon>Opisthorchiata</taxon>
        <taxon>Opisthorchiidae</taxon>
        <taxon>Opisthorchis</taxon>
    </lineage>
</organism>
<dbReference type="GO" id="GO:0006099">
    <property type="term" value="P:tricarboxylic acid cycle"/>
    <property type="evidence" value="ECO:0007669"/>
    <property type="project" value="TreeGrafter"/>
</dbReference>
<dbReference type="Gene3D" id="1.10.580.10">
    <property type="entry name" value="Citrate Synthase, domain 1"/>
    <property type="match status" value="1"/>
</dbReference>
<proteinExistence type="predicted"/>
<dbReference type="KEGG" id="ovi:T265_05844"/>
<evidence type="ECO:0000313" key="1">
    <source>
        <dbReference type="EMBL" id="KER27011.1"/>
    </source>
</evidence>
<dbReference type="GO" id="GO:0005975">
    <property type="term" value="P:carbohydrate metabolic process"/>
    <property type="evidence" value="ECO:0007669"/>
    <property type="project" value="TreeGrafter"/>
</dbReference>
<dbReference type="OrthoDB" id="6261054at2759"/>
<dbReference type="InterPro" id="IPR002020">
    <property type="entry name" value="Citrate_synthase"/>
</dbReference>
<sequence length="198" mass="22218">MYGGMRGIKGLVTETSVLDPNEGIRFRGLSIPECQKRLPRAVKDGEPLPEGIYFLLLTGQVPTKDQVDEISRELANRADLPPHVAKMLDNFPSSLHPMSQFASACAALNSESKFAKAYHEGVKKALYWEKRQILSGYPPNWAYFHMRIEEKVLEEWDTSSINPLPKKGTPESLWDVCGNCDIEDVPVSLFEDLLNADP</sequence>
<dbReference type="InterPro" id="IPR036969">
    <property type="entry name" value="Citrate_synthase_sf"/>
</dbReference>
<evidence type="ECO:0008006" key="3">
    <source>
        <dbReference type="Google" id="ProtNLM"/>
    </source>
</evidence>
<dbReference type="SUPFAM" id="SSF48256">
    <property type="entry name" value="Citrate synthase"/>
    <property type="match status" value="1"/>
</dbReference>
<dbReference type="CTD" id="20320026"/>
<dbReference type="RefSeq" id="XP_009169229.1">
    <property type="nucleotide sequence ID" value="XM_009170965.1"/>
</dbReference>
<protein>
    <recommendedName>
        <fullName evidence="3">Citrate synthase</fullName>
    </recommendedName>
</protein>
<dbReference type="PANTHER" id="PTHR11739:SF8">
    <property type="entry name" value="CITRATE SYNTHASE, MITOCHONDRIAL"/>
    <property type="match status" value="1"/>
</dbReference>
<dbReference type="Pfam" id="PF00285">
    <property type="entry name" value="Citrate_synt"/>
    <property type="match status" value="1"/>
</dbReference>
<dbReference type="GeneID" id="20320026"/>
<name>A0A074ZJ46_OPIVI</name>
<reference evidence="1 2" key="1">
    <citation type="submission" date="2013-11" db="EMBL/GenBank/DDBJ databases">
        <title>Opisthorchis viverrini - life in the bile duct.</title>
        <authorList>
            <person name="Young N.D."/>
            <person name="Nagarajan N."/>
            <person name="Lin S.J."/>
            <person name="Korhonen P.K."/>
            <person name="Jex A.R."/>
            <person name="Hall R.S."/>
            <person name="Safavi-Hemami H."/>
            <person name="Kaewkong W."/>
            <person name="Bertrand D."/>
            <person name="Gao S."/>
            <person name="Seet Q."/>
            <person name="Wongkham S."/>
            <person name="Teh B.T."/>
            <person name="Wongkham C."/>
            <person name="Intapan P.M."/>
            <person name="Maleewong W."/>
            <person name="Yang X."/>
            <person name="Hu M."/>
            <person name="Wang Z."/>
            <person name="Hofmann A."/>
            <person name="Sternberg P.W."/>
            <person name="Tan P."/>
            <person name="Wang J."/>
            <person name="Gasser R.B."/>
        </authorList>
    </citation>
    <scope>NUCLEOTIDE SEQUENCE [LARGE SCALE GENOMIC DNA]</scope>
</reference>
<dbReference type="Proteomes" id="UP000054324">
    <property type="component" value="Unassembled WGS sequence"/>
</dbReference>